<dbReference type="PROSITE" id="PS01285">
    <property type="entry name" value="FA58C_1"/>
    <property type="match status" value="2"/>
</dbReference>
<feature type="disulfide bond" evidence="10">
    <location>
        <begin position="282"/>
        <end position="292"/>
    </location>
</feature>
<feature type="domain" description="VWFD" evidence="18">
    <location>
        <begin position="3008"/>
        <end position="3183"/>
    </location>
</feature>
<reference evidence="19" key="1">
    <citation type="submission" date="2020-11" db="EMBL/GenBank/DDBJ databases">
        <authorList>
            <person name="Tran Van P."/>
        </authorList>
    </citation>
    <scope>NUCLEOTIDE SEQUENCE</scope>
</reference>
<dbReference type="SMART" id="SM00181">
    <property type="entry name" value="EGF"/>
    <property type="match status" value="3"/>
</dbReference>
<dbReference type="InterPro" id="IPR001007">
    <property type="entry name" value="VWF_dom"/>
</dbReference>
<feature type="domain" description="F5/8 type C" evidence="14">
    <location>
        <begin position="2296"/>
        <end position="2450"/>
    </location>
</feature>
<feature type="disulfide bond" evidence="10">
    <location>
        <begin position="186"/>
        <end position="196"/>
    </location>
</feature>
<feature type="domain" description="VWFD" evidence="18">
    <location>
        <begin position="3354"/>
        <end position="3542"/>
    </location>
</feature>
<accession>A0A7R9FJM7</accession>
<feature type="compositionally biased region" description="Polar residues" evidence="11">
    <location>
        <begin position="2611"/>
        <end position="2634"/>
    </location>
</feature>
<dbReference type="InterPro" id="IPR002557">
    <property type="entry name" value="Chitin-bd_dom"/>
</dbReference>
<dbReference type="CDD" id="cd00112">
    <property type="entry name" value="LDLa"/>
    <property type="match status" value="1"/>
</dbReference>
<proteinExistence type="inferred from homology"/>
<evidence type="ECO:0000259" key="15">
    <source>
        <dbReference type="PROSITE" id="PS50026"/>
    </source>
</evidence>
<dbReference type="SMART" id="SM00192">
    <property type="entry name" value="LDLa"/>
    <property type="match status" value="1"/>
</dbReference>
<evidence type="ECO:0000256" key="3">
    <source>
        <dbReference type="ARBA" id="ARBA00009456"/>
    </source>
</evidence>
<dbReference type="PROSITE" id="PS01185">
    <property type="entry name" value="CTCK_1"/>
    <property type="match status" value="1"/>
</dbReference>
<evidence type="ECO:0000256" key="11">
    <source>
        <dbReference type="SAM" id="MobiDB-lite"/>
    </source>
</evidence>
<dbReference type="Gene3D" id="3.20.20.80">
    <property type="entry name" value="Glycosidases"/>
    <property type="match status" value="1"/>
</dbReference>
<dbReference type="PANTHER" id="PTHR11339">
    <property type="entry name" value="EXTRACELLULAR MATRIX GLYCOPROTEIN RELATED"/>
    <property type="match status" value="1"/>
</dbReference>
<evidence type="ECO:0000256" key="5">
    <source>
        <dbReference type="ARBA" id="ARBA00022737"/>
    </source>
</evidence>
<dbReference type="SMART" id="SM00214">
    <property type="entry name" value="VWC"/>
    <property type="match status" value="4"/>
</dbReference>
<comment type="caution">
    <text evidence="10">Lacks conserved residue(s) required for the propagation of feature annotation.</text>
</comment>
<dbReference type="GO" id="GO:0004867">
    <property type="term" value="F:serine-type endopeptidase inhibitor activity"/>
    <property type="evidence" value="ECO:0007669"/>
    <property type="project" value="UniProtKB-KW"/>
</dbReference>
<dbReference type="SUPFAM" id="SSF49785">
    <property type="entry name" value="Galactose-binding domain-like"/>
    <property type="match status" value="2"/>
</dbReference>
<dbReference type="PROSITE" id="PS01208">
    <property type="entry name" value="VWFC_1"/>
    <property type="match status" value="1"/>
</dbReference>
<dbReference type="InterPro" id="IPR001846">
    <property type="entry name" value="VWF_type-D"/>
</dbReference>
<dbReference type="PROSITE" id="PS50026">
    <property type="entry name" value="EGF_3"/>
    <property type="match status" value="2"/>
</dbReference>
<comment type="similarity">
    <text evidence="2">Belongs to the serine protease inhibitor-like (TIL domain-containing) family.</text>
</comment>
<dbReference type="InterPro" id="IPR002172">
    <property type="entry name" value="LDrepeatLR_classA_rpt"/>
</dbReference>
<evidence type="ECO:0008006" key="20">
    <source>
        <dbReference type="Google" id="ProtNLM"/>
    </source>
</evidence>
<dbReference type="SMART" id="SM00231">
    <property type="entry name" value="FA58C"/>
    <property type="match status" value="2"/>
</dbReference>
<feature type="region of interest" description="Disordered" evidence="11">
    <location>
        <begin position="2611"/>
        <end position="2840"/>
    </location>
</feature>
<feature type="domain" description="VWFC" evidence="16">
    <location>
        <begin position="3683"/>
        <end position="3751"/>
    </location>
</feature>
<feature type="disulfide bond" evidence="10">
    <location>
        <begin position="204"/>
        <end position="213"/>
    </location>
</feature>
<dbReference type="InterPro" id="IPR002919">
    <property type="entry name" value="TIL_dom"/>
</dbReference>
<dbReference type="SMART" id="SM00832">
    <property type="entry name" value="C8"/>
    <property type="match status" value="5"/>
</dbReference>
<evidence type="ECO:0000313" key="19">
    <source>
        <dbReference type="EMBL" id="CAD7454812.1"/>
    </source>
</evidence>
<evidence type="ECO:0000256" key="10">
    <source>
        <dbReference type="PROSITE-ProRule" id="PRU00076"/>
    </source>
</evidence>
<feature type="domain" description="EGF-like" evidence="15">
    <location>
        <begin position="183"/>
        <end position="214"/>
    </location>
</feature>
<evidence type="ECO:0000259" key="14">
    <source>
        <dbReference type="PROSITE" id="PS50022"/>
    </source>
</evidence>
<feature type="compositionally biased region" description="Low complexity" evidence="11">
    <location>
        <begin position="2641"/>
        <end position="2652"/>
    </location>
</feature>
<dbReference type="InterPro" id="IPR000421">
    <property type="entry name" value="FA58C"/>
</dbReference>
<evidence type="ECO:0000259" key="16">
    <source>
        <dbReference type="PROSITE" id="PS50184"/>
    </source>
</evidence>
<dbReference type="PROSITE" id="PS01286">
    <property type="entry name" value="FA58C_2"/>
    <property type="match status" value="1"/>
</dbReference>
<feature type="domain" description="EGF-like" evidence="15">
    <location>
        <begin position="279"/>
        <end position="310"/>
    </location>
</feature>
<keyword evidence="8" id="KW-0325">Glycoprotein</keyword>
<feature type="compositionally biased region" description="Polar residues" evidence="11">
    <location>
        <begin position="80"/>
        <end position="93"/>
    </location>
</feature>
<feature type="compositionally biased region" description="Polar residues" evidence="11">
    <location>
        <begin position="2732"/>
        <end position="2779"/>
    </location>
</feature>
<dbReference type="PANTHER" id="PTHR11339:SF386">
    <property type="entry name" value="HEMOLECTIN, ISOFORM A"/>
    <property type="match status" value="1"/>
</dbReference>
<dbReference type="SUPFAM" id="SSF57567">
    <property type="entry name" value="Serine protease inhibitors"/>
    <property type="match status" value="4"/>
</dbReference>
<protein>
    <recommendedName>
        <fullName evidence="20">Hemocytin</fullName>
    </recommendedName>
</protein>
<dbReference type="SMART" id="SM00041">
    <property type="entry name" value="CT"/>
    <property type="match status" value="1"/>
</dbReference>
<dbReference type="PROSITE" id="PS01186">
    <property type="entry name" value="EGF_2"/>
    <property type="match status" value="1"/>
</dbReference>
<feature type="signal peptide" evidence="12">
    <location>
        <begin position="1"/>
        <end position="24"/>
    </location>
</feature>
<dbReference type="Pfam" id="PF00094">
    <property type="entry name" value="VWD"/>
    <property type="match status" value="5"/>
</dbReference>
<feature type="region of interest" description="Disordered" evidence="11">
    <location>
        <begin position="4346"/>
        <end position="4376"/>
    </location>
</feature>
<dbReference type="SMART" id="SM00215">
    <property type="entry name" value="VWC_out"/>
    <property type="match status" value="1"/>
</dbReference>
<dbReference type="CDD" id="cd19941">
    <property type="entry name" value="TIL"/>
    <property type="match status" value="5"/>
</dbReference>
<keyword evidence="12" id="KW-0732">Signal</keyword>
<dbReference type="PROSITE" id="PS01225">
    <property type="entry name" value="CTCK_2"/>
    <property type="match status" value="1"/>
</dbReference>
<evidence type="ECO:0000259" key="17">
    <source>
        <dbReference type="PROSITE" id="PS50940"/>
    </source>
</evidence>
<dbReference type="PROSITE" id="PS51233">
    <property type="entry name" value="VWFD"/>
    <property type="match status" value="5"/>
</dbReference>
<dbReference type="Gene3D" id="2.60.120.260">
    <property type="entry name" value="Galactose-binding domain-like"/>
    <property type="match status" value="2"/>
</dbReference>
<dbReference type="InterPro" id="IPR006207">
    <property type="entry name" value="Cys_knot_C"/>
</dbReference>
<keyword evidence="4" id="KW-0646">Protease inhibitor</keyword>
<dbReference type="GO" id="GO:0005615">
    <property type="term" value="C:extracellular space"/>
    <property type="evidence" value="ECO:0007669"/>
    <property type="project" value="TreeGrafter"/>
</dbReference>
<evidence type="ECO:0000256" key="9">
    <source>
        <dbReference type="PROSITE-ProRule" id="PRU00039"/>
    </source>
</evidence>
<feature type="compositionally biased region" description="Polar residues" evidence="11">
    <location>
        <begin position="2653"/>
        <end position="2710"/>
    </location>
</feature>
<keyword evidence="7 10" id="KW-1015">Disulfide bond</keyword>
<dbReference type="Pfam" id="PF01826">
    <property type="entry name" value="TIL"/>
    <property type="match status" value="4"/>
</dbReference>
<dbReference type="InterPro" id="IPR008979">
    <property type="entry name" value="Galactose-bd-like_sf"/>
</dbReference>
<evidence type="ECO:0000259" key="13">
    <source>
        <dbReference type="PROSITE" id="PS01225"/>
    </source>
</evidence>
<dbReference type="GO" id="GO:0007399">
    <property type="term" value="P:nervous system development"/>
    <property type="evidence" value="ECO:0007669"/>
    <property type="project" value="UniProtKB-ARBA"/>
</dbReference>
<feature type="domain" description="VWFD" evidence="18">
    <location>
        <begin position="1156"/>
        <end position="1326"/>
    </location>
</feature>
<feature type="compositionally biased region" description="Polar residues" evidence="11">
    <location>
        <begin position="2787"/>
        <end position="2814"/>
    </location>
</feature>
<dbReference type="PROSITE" id="PS50022">
    <property type="entry name" value="FA58C_3"/>
    <property type="match status" value="2"/>
</dbReference>
<gene>
    <name evidence="19" type="ORF">TTEB3V08_LOCUS2906</name>
</gene>
<dbReference type="InterPro" id="IPR036084">
    <property type="entry name" value="Ser_inhib-like_sf"/>
</dbReference>
<dbReference type="Pfam" id="PF23244">
    <property type="entry name" value="VWF"/>
    <property type="match status" value="1"/>
</dbReference>
<comment type="subcellular location">
    <subcellularLocation>
        <location evidence="1">Secreted</location>
        <location evidence="1">Extracellular space</location>
    </subcellularLocation>
</comment>
<evidence type="ECO:0000256" key="4">
    <source>
        <dbReference type="ARBA" id="ARBA00022690"/>
    </source>
</evidence>
<feature type="disulfide bond" evidence="9">
    <location>
        <begin position="4287"/>
        <end position="4339"/>
    </location>
</feature>
<feature type="disulfide bond" evidence="9">
    <location>
        <begin position="4283"/>
        <end position="4337"/>
    </location>
</feature>
<feature type="region of interest" description="Disordered" evidence="11">
    <location>
        <begin position="2915"/>
        <end position="2945"/>
    </location>
</feature>
<dbReference type="SMART" id="SM00216">
    <property type="entry name" value="VWD"/>
    <property type="match status" value="5"/>
</dbReference>
<feature type="compositionally biased region" description="Low complexity" evidence="11">
    <location>
        <begin position="4352"/>
        <end position="4363"/>
    </location>
</feature>
<feature type="compositionally biased region" description="Basic residues" evidence="11">
    <location>
        <begin position="2918"/>
        <end position="2928"/>
    </location>
</feature>
<evidence type="ECO:0000256" key="1">
    <source>
        <dbReference type="ARBA" id="ARBA00004239"/>
    </source>
</evidence>
<dbReference type="InterPro" id="IPR050780">
    <property type="entry name" value="Mucin_vWF_Thrombospondin_sf"/>
</dbReference>
<evidence type="ECO:0000256" key="12">
    <source>
        <dbReference type="SAM" id="SignalP"/>
    </source>
</evidence>
<dbReference type="Gene3D" id="2.10.25.10">
    <property type="entry name" value="Laminin"/>
    <property type="match status" value="6"/>
</dbReference>
<feature type="domain" description="CTCK" evidence="13">
    <location>
        <begin position="4247"/>
        <end position="4343"/>
    </location>
</feature>
<dbReference type="Pfam" id="PF00754">
    <property type="entry name" value="F5_F8_type_C"/>
    <property type="match status" value="2"/>
</dbReference>
<dbReference type="CDD" id="cd00057">
    <property type="entry name" value="FA58C"/>
    <property type="match status" value="2"/>
</dbReference>
<feature type="disulfide bond" evidence="10">
    <location>
        <begin position="300"/>
        <end position="309"/>
    </location>
</feature>
<feature type="chain" id="PRO_5030723678" description="Hemocytin" evidence="12">
    <location>
        <begin position="25"/>
        <end position="4376"/>
    </location>
</feature>
<dbReference type="InterPro" id="IPR036508">
    <property type="entry name" value="Chitin-bd_dom_sf"/>
</dbReference>
<evidence type="ECO:0000256" key="2">
    <source>
        <dbReference type="ARBA" id="ARBA00007611"/>
    </source>
</evidence>
<feature type="compositionally biased region" description="Polar residues" evidence="11">
    <location>
        <begin position="2822"/>
        <end position="2840"/>
    </location>
</feature>
<comment type="similarity">
    <text evidence="3">Belongs to the thrombospondin family.</text>
</comment>
<feature type="domain" description="Chitin-binding type-2" evidence="17">
    <location>
        <begin position="1653"/>
        <end position="1717"/>
    </location>
</feature>
<evidence type="ECO:0000259" key="18">
    <source>
        <dbReference type="PROSITE" id="PS51233"/>
    </source>
</evidence>
<feature type="region of interest" description="Disordered" evidence="11">
    <location>
        <begin position="28"/>
        <end position="125"/>
    </location>
</feature>
<dbReference type="InterPro" id="IPR000742">
    <property type="entry name" value="EGF"/>
</dbReference>
<keyword evidence="10" id="KW-0245">EGF-like domain</keyword>
<dbReference type="SUPFAM" id="SSF57625">
    <property type="entry name" value="Invertebrate chitin-binding proteins"/>
    <property type="match status" value="1"/>
</dbReference>
<dbReference type="SMART" id="SM00494">
    <property type="entry name" value="ChtBD2"/>
    <property type="match status" value="1"/>
</dbReference>
<dbReference type="EMBL" id="OE000723">
    <property type="protein sequence ID" value="CAD7454812.1"/>
    <property type="molecule type" value="Genomic_DNA"/>
</dbReference>
<dbReference type="FunFam" id="2.10.25.10:FF:000055">
    <property type="entry name" value="alpha-tectorin isoform X1"/>
    <property type="match status" value="1"/>
</dbReference>
<dbReference type="PROSITE" id="PS50184">
    <property type="entry name" value="VWFC_2"/>
    <property type="match status" value="1"/>
</dbReference>
<dbReference type="PROSITE" id="PS00022">
    <property type="entry name" value="EGF_1"/>
    <property type="match status" value="2"/>
</dbReference>
<keyword evidence="5" id="KW-0677">Repeat</keyword>
<feature type="domain" description="VWFD" evidence="18">
    <location>
        <begin position="762"/>
        <end position="944"/>
    </location>
</feature>
<dbReference type="GO" id="GO:0008061">
    <property type="term" value="F:chitin binding"/>
    <property type="evidence" value="ECO:0007669"/>
    <property type="project" value="InterPro"/>
</dbReference>
<name>A0A7R9FJM7_9NEOP</name>
<keyword evidence="6" id="KW-0722">Serine protease inhibitor</keyword>
<dbReference type="Pfam" id="PF08742">
    <property type="entry name" value="C8"/>
    <property type="match status" value="5"/>
</dbReference>
<feature type="domain" description="F5/8 type C" evidence="14">
    <location>
        <begin position="2099"/>
        <end position="2254"/>
    </location>
</feature>
<sequence length="4376" mass="480522">MGEKERCSSLFWLVVLVEIAAIIAQEVPQSDQPQSDDPLLEMRGHLGNRPYARQGTKTSAGVKSSRRHTKTEEKRVFSGGTDTSFRKTSSRDTYSSREGGGVKTQNSYDSAEQEDGSQFKGGCHSRPVTPNNTKIQCAHNSGCLVMCLRGYQFPNSRSQLFLTCKEGEWEMEGTEWATIPNCEPICLPACQNNGICVAPNQCNCPDNFSGPQCQYEKKPCLNFPPIPFNSRRSCRKKSCTISCAEGHRFPDGSGVTNTICKDGIWVPTRPEWVSIPDCLPICEPACENGGVCLSLDVCQCPQGFRGAQCQYLEDVCLPNKLNFNGGYSCTDSVDTFTCSVSCPNRMTFEQPPAAIYTCHYSTGVFTPTVPQCVPMDSDVEMLPIGGISQIISHSSNSSTSFSGSSVHQLNTSWSDFIDTWNEHSSSYGNNGVLGLLNLDSSLNQIVVNKRPVPGVCYSWNGDHYKTFDGEVISFQSDCTYTLVRDDVDNTFSINLENQKNHRKIIVFAQDKEYILTLTNRGVPVLQLGTRQLPLPAQLSGVSVEFVAHYIVLVLTGLGVSVKWDGKVESCLTTPSEEHTCNAGLGGGSSVTDEANIFCDKLLTDLKFAPCKLVLKPDLYYQACRWDYCACKDENRTSCACNSLAVYARECNRLGVHSIINWRDEETCPMRCTGGRVYSSCGTNSQDTCGSGAEHAPSSDRCEEGCYCPPGTVLHEQQCIPKTQCPCQLRGKTFAPGDTIPKECNTCKCTDGQWVCTQVNCGSRCGAIGDPHYITFDGRRYNFMGKCSYYLLKGENYSIETENIACAGAISESMGFSSMPSSNFPSCTKAVTVRLGDRFIKLRQNREVSVNGQEITQMPFTMDGATIRIASSIFLIVDLPNGLEVWWDGLSRVYIDAPAKLNGKTKGLCGTFNLNQKDDFLTPEDDIEQSVISFANKWKTQEVCEDSLERVLSHPCDINNNNKATAEKYCSKIKSPLFQGCHWLVDPEPYYLDCLFDLCSCQNKIGQCLCPILAAYSKECAHEGLQIDFRNEINECAVQCAAGQKYQVCGNSCTRSCNDISHSPECRRQCVEGCNCPEGQTLDNNGECIPIEQCLCTHNSVDYPPGHKEVRPGIKGLNLCTCINAAWDCRLATEEEIRTNPKSGSLNCSATNNEEFTICEPVEAVTCKTFDDKIYDFHGSCDYVLAKGKLTKSDAFDVSIQNVPCSSSGISCSKSVTLNVGDGPNQESITFTKDKPVPNFSGLDRITVREAGLFVFAEVFDLGLLLQWDRGTRVYIKVDPKWIDKLKGLCGNYNNNELDDFQTPTGGISEVSPKLFGDSWRLQPYCQETLEIEDTCDIHPTRKLWALQKCGIMKSSLFQPCHSEVPLEPYLSRCIFDSCACDMGGDCECLCTAIAAYAQECNIRGVPIRWRSQKLCPIQCDEKCSQYSPCIQTCPKETCDNHLIYKSLTPLCKEDFCVEGCEVKLCPPGQVYNNLTSFECVPQEKCKTTCLQVGNITYNEGDVMEQDACHTCHCSHGRKLCKGQPCPPSTTLVPGTEPNERPYQCYNMKSEGVCSPNQMTSIKCRIVGSHETHKESGENVICDIQSNGLQCKGLCHDYEIKVYCQCETTTTTQTHLRPNITTTLGSTTPHVTTTTRAPTTAHTITTSMVPLPPPERCDPSKINIPHPSDCYIFYQCQDLVHGTQLVEKMCGPHTMFNPVTMTCDWPSNVVLIRPDCAAVSSTTTTTTTTTTITPVTTSEQPSCVDGWSEWLNTTANVQGDLEVLSEYIKRGLLHCPLGAIRDIQCKFNKLVSRSIKDEGLKGRTRSVTELVLEDSVNSGDNVMCDASTGLLCYNSQQSDNSCKDYAVKVLCDCECADDEVWSDCAVSCTQVCQYYDYEIRQQGRCVNGQECISGCLPVGEEFRCPADFLWRDRVSCVRARDCTCVSHSGIFVKPGVLYRESDCELCQCVNNRYICDDSACFTTRPGETPSVPTTTPPVIIYETTPWRKTQGTTYETKTVPTTSTRIPLNASTARVPSSSETTLLSSTLTSPGVVIVTHTAATVYTMGGGYQQKISTTTPESPVSWTNVELPSTVWSGAPSTTEYITPFTIVSTATPPALCEKNNLIHLIEGPKPLPPASLSASSSLDQLFTPDNALLSAAVSPTTGGSWMAGDVNKDQYLQVDLGRVEPVYGVLVKGSPISNEYVTSYKVLHSLDGHTYSYVFDKDNMPATFRGPTDNRQLIQQVFHEPVEARYVRFNPVTWHSAISMKVELIGCSSTSEVGYTTTAATIHRLSTTPVIVTVRPTAVVITTAMPAVCVDDMGLEDGMLRDEQISVSSVLNEDRIKYGPSRARLNSEKGEGLGKGWVPSSNSYDEWIQFDFLEPRNLTGVTTQGGNHGDSWVEAYTVKYSHDGKVWNPIVDTTGKERVFLANFDSDTPHTNHFEHIVQTRLIRLVPVKWHHDISLRAEVLGCYLPYSKIPLPTTTPETPTEKTSLLPPTCLPCPTLPRELLDEDQCDCPEGERWDGEGCTSLARCPCFVGLIPYAVGTTFLSEDCHECQCNLRGVVKCDEKPFCGKCDQGLQSVMTPSCGCTCKPCPAETLLCATSNICINASSWCDGVEDCPDDERNCPTTSSVTLSTHIPTTQTAGVTPSSSGLPSREHWSTFSSGGVTTSSPELTHSTGGITPSSPESTQQTGGKTPSSPELTQSTGGITPSSPELTHSTGGITPSSPELTRPTGGITPSSPELTRPTGGLTPSSPELTQPTGVITSSPELTHSTGGITPSSPELTQQPGGKTPSSPELTWPTGGITPSSPELTSPTGGVTPSSAGQTLSTHGLTPYTAGVTPSSAGLTPSSPELTSPTGSITTLLPERTLSTHPLPPGMIPTIATTTTPFLTVPPTCPTPSCPPGYEPRMISGNKYTNLETMEETKTYKYSGVKKGATKTRSRGTKTSKGGRGSTDRKLPKPQKIVSNECPKYECNFKPEEVPPTSCPPPHCPDEYTVMELEGVKVSYGRNACPRYKCVPPPPPPAVCNITGRTFNTFDGTEYKYDACHHLLARDRDDGLWEIAIKKNCSLLVSCNKYLLVTQDSTTVELHPDLSLGFEGNQYSVSQIQRISSEYQDFSVSKLGDSLYFESHRYGFWAKIDSQGNAKIGVDGKLSGHVDGLCGFFNGRAGDDKQKPDGSNARTSVNFGNSWGSSQMPEVCEAVTCPVHIQNKALEMCSKVREKPLSQCASSVNVERFLSHCIETTCACLESNATQEECRCQALLNFVTECQATNQNIDLSSWRVQLDCREYLDMLRRIHGSRGGGGDGAVSCPGNLVFNECYKHQCERSCDNLMAEDPCPVAPNICFPGCFCPEGLVRKGELCVKPVECRDCICDGFGDPQYLSFDRSNFTFNGNCTYIAARDVSPIGDHDFQVLVKNTHCRHEPTSTCTEAVTVVHEGHTIHIRRNHNTTKLQTLLDGINVDEYPLVSDWLRLDGSPDKKLTVLVPKIQLEVSYFYDNFAFVIRVPSHLYGGKTEGLCGNCNYDQTDDFRTHGGQLTNDTDKFGMSWLEPKFSKHETCVPILPLECVPLPPDEDPCIKLLDSERFGKCHPLVDTDPYLQSCQFDVCNSPNKMAAACRVLEAYARECLRADVCLDWRSKHVCPYKCQPGYEYQACGLGCTETCENYEAYRSNPSSCELSQSDGCYCPNGQVLKNGICVDVSRCKPCDDDGHFSGDTWHPDSCTTCTCSGTLLRCEKTSCPPKDRICDQSLTPVVVPGTDKLCCPEYMCVSLATPSPSPGGCPEVQKPNCGADQVMKLQTDSDGCPLFVCLCKPTAECYKILNATPEFDGEEFMGDEEERVPGMVTVVDDSGCCPVSVQICNTTLCPQPRHCPQFYKLTELPPAKGKCCPTFTCEPPQDVCLYEFEFTADVNGGEKKRNVTDKFTVTKQCSCSGDSPGSYRAVCSITTCPRLLQEADSIHYVLQHVPVYDQCCPDVKRVACKEGEVVHQAGSQWSSPSGDRCETVTCVETPDGSVQKSLITRSCDTDCKPGSKYEHSPPDSPECCGRCKQMACIDNDKLRPQGSIWQSKDHCRKYQCLVEDDMFQVKVTEEVCPEFPEDILRDYEMTEVAVEGQCCTKKKRTKCKEGEKIYEIGENWISPSNRCKNITCISSGEGGEALKQERTRSCREECLKGWEYVPSPPSSQECCGKCVQRACVADDGTLHKPGDTWQGNCTISSCNIRGEQFQITTTVETCSDVTDCPKDSLYQEGCCWKCLRPTGTPYMNCRPELLPETKTVNLVKHEEATHGKCTNLWPIHNFTECEGTCRSSTYYDPVTSNHESDCQCCQAVKFNRLKVKLTCEDGYVLERHITVPASCQCDGCVNSPKKPAKNPGNNTETPNTPIEEELPFIKDADQ</sequence>
<feature type="domain" description="VWFD" evidence="18">
    <location>
        <begin position="454"/>
        <end position="624"/>
    </location>
</feature>
<dbReference type="PROSITE" id="PS50940">
    <property type="entry name" value="CHIT_BIND_II"/>
    <property type="match status" value="1"/>
</dbReference>
<dbReference type="GO" id="GO:0031012">
    <property type="term" value="C:extracellular matrix"/>
    <property type="evidence" value="ECO:0007669"/>
    <property type="project" value="TreeGrafter"/>
</dbReference>
<evidence type="ECO:0000256" key="7">
    <source>
        <dbReference type="ARBA" id="ARBA00023157"/>
    </source>
</evidence>
<evidence type="ECO:0000256" key="6">
    <source>
        <dbReference type="ARBA" id="ARBA00022900"/>
    </source>
</evidence>
<dbReference type="SUPFAM" id="SSF57196">
    <property type="entry name" value="EGF/Laminin"/>
    <property type="match status" value="1"/>
</dbReference>
<organism evidence="19">
    <name type="scientific">Timema tahoe</name>
    <dbReference type="NCBI Taxonomy" id="61484"/>
    <lineage>
        <taxon>Eukaryota</taxon>
        <taxon>Metazoa</taxon>
        <taxon>Ecdysozoa</taxon>
        <taxon>Arthropoda</taxon>
        <taxon>Hexapoda</taxon>
        <taxon>Insecta</taxon>
        <taxon>Pterygota</taxon>
        <taxon>Neoptera</taxon>
        <taxon>Polyneoptera</taxon>
        <taxon>Phasmatodea</taxon>
        <taxon>Timematodea</taxon>
        <taxon>Timematoidea</taxon>
        <taxon>Timematidae</taxon>
        <taxon>Timema</taxon>
    </lineage>
</organism>
<evidence type="ECO:0000256" key="8">
    <source>
        <dbReference type="ARBA" id="ARBA00023180"/>
    </source>
</evidence>
<dbReference type="InterPro" id="IPR014853">
    <property type="entry name" value="VWF/SSPO/ZAN-like_Cys-rich_dom"/>
</dbReference>